<dbReference type="InterPro" id="IPR021994">
    <property type="entry name" value="DUF3592"/>
</dbReference>
<evidence type="ECO:0000313" key="3">
    <source>
        <dbReference type="EMBL" id="MFD1599881.1"/>
    </source>
</evidence>
<evidence type="ECO:0000259" key="2">
    <source>
        <dbReference type="Pfam" id="PF12158"/>
    </source>
</evidence>
<comment type="caution">
    <text evidence="3">The sequence shown here is derived from an EMBL/GenBank/DDBJ whole genome shotgun (WGS) entry which is preliminary data.</text>
</comment>
<keyword evidence="4" id="KW-1185">Reference proteome</keyword>
<dbReference type="Proteomes" id="UP001597085">
    <property type="component" value="Unassembled WGS sequence"/>
</dbReference>
<feature type="transmembrane region" description="Helical" evidence="1">
    <location>
        <begin position="143"/>
        <end position="159"/>
    </location>
</feature>
<evidence type="ECO:0000313" key="4">
    <source>
        <dbReference type="Proteomes" id="UP001597085"/>
    </source>
</evidence>
<dbReference type="Pfam" id="PF12158">
    <property type="entry name" value="DUF3592"/>
    <property type="match status" value="1"/>
</dbReference>
<dbReference type="AlphaFoldDB" id="A0ABD6CP13"/>
<keyword evidence="1" id="KW-0472">Membrane</keyword>
<dbReference type="RefSeq" id="WP_256422401.1">
    <property type="nucleotide sequence ID" value="NZ_JANHDI010000012.1"/>
</dbReference>
<feature type="domain" description="DUF3592" evidence="2">
    <location>
        <begin position="51"/>
        <end position="133"/>
    </location>
</feature>
<feature type="transmembrane region" description="Helical" evidence="1">
    <location>
        <begin position="17"/>
        <end position="34"/>
    </location>
</feature>
<accession>A0ABD6CP13</accession>
<protein>
    <submittedName>
        <fullName evidence="3">DUF3592 domain-containing protein</fullName>
    </submittedName>
</protein>
<evidence type="ECO:0000256" key="1">
    <source>
        <dbReference type="SAM" id="Phobius"/>
    </source>
</evidence>
<dbReference type="EMBL" id="JBHUDK010000011">
    <property type="protein sequence ID" value="MFD1599881.1"/>
    <property type="molecule type" value="Genomic_DNA"/>
</dbReference>
<keyword evidence="1" id="KW-1133">Transmembrane helix</keyword>
<reference evidence="3 4" key="1">
    <citation type="journal article" date="2019" name="Int. J. Syst. Evol. Microbiol.">
        <title>The Global Catalogue of Microorganisms (GCM) 10K type strain sequencing project: providing services to taxonomists for standard genome sequencing and annotation.</title>
        <authorList>
            <consortium name="The Broad Institute Genomics Platform"/>
            <consortium name="The Broad Institute Genome Sequencing Center for Infectious Disease"/>
            <person name="Wu L."/>
            <person name="Ma J."/>
        </authorList>
    </citation>
    <scope>NUCLEOTIDE SEQUENCE [LARGE SCALE GENOMIC DNA]</scope>
    <source>
        <strain evidence="3 4">CGMCC 1.12121</strain>
    </source>
</reference>
<gene>
    <name evidence="3" type="ORF">ACFSBX_13035</name>
</gene>
<organism evidence="3 4">
    <name type="scientific">Halobellus rarus</name>
    <dbReference type="NCBI Taxonomy" id="1126237"/>
    <lineage>
        <taxon>Archaea</taxon>
        <taxon>Methanobacteriati</taxon>
        <taxon>Methanobacteriota</taxon>
        <taxon>Stenosarchaea group</taxon>
        <taxon>Halobacteria</taxon>
        <taxon>Halobacteriales</taxon>
        <taxon>Haloferacaceae</taxon>
        <taxon>Halobellus</taxon>
    </lineage>
</organism>
<name>A0ABD6CP13_9EURY</name>
<keyword evidence="1" id="KW-0812">Transmembrane</keyword>
<proteinExistence type="predicted"/>
<sequence>MALNLSIGSDGPDSPRIALLMIVVGVVVAGYGGYDYTQQSDAVENAVEVGATVVETGIEESSSRRGGTEYRPAVEFEYRYDGANYTGTDVYPASTQSNFDTEDAARSVLDGYGEGERVTAYVDPSAPSEGFLKAQESNAPMKVAGLGVLFALFGVVSVLRS</sequence>